<reference evidence="3" key="1">
    <citation type="journal article" date="2019" name="Int. J. Syst. Evol. Microbiol.">
        <title>The Global Catalogue of Microorganisms (GCM) 10K type strain sequencing project: providing services to taxonomists for standard genome sequencing and annotation.</title>
        <authorList>
            <consortium name="The Broad Institute Genomics Platform"/>
            <consortium name="The Broad Institute Genome Sequencing Center for Infectious Disease"/>
            <person name="Wu L."/>
            <person name="Ma J."/>
        </authorList>
    </citation>
    <scope>NUCLEOTIDE SEQUENCE [LARGE SCALE GENOMIC DNA]</scope>
    <source>
        <strain evidence="3">CCM 7043</strain>
    </source>
</reference>
<dbReference type="RefSeq" id="WP_377197928.1">
    <property type="nucleotide sequence ID" value="NZ_JBHUHF010000001.1"/>
</dbReference>
<evidence type="ECO:0000313" key="3">
    <source>
        <dbReference type="Proteomes" id="UP001597338"/>
    </source>
</evidence>
<name>A0ABW4V9R9_9MICO</name>
<proteinExistence type="predicted"/>
<comment type="caution">
    <text evidence="2">The sequence shown here is derived from an EMBL/GenBank/DDBJ whole genome shotgun (WGS) entry which is preliminary data.</text>
</comment>
<protein>
    <submittedName>
        <fullName evidence="2">Uncharacterized protein</fullName>
    </submittedName>
</protein>
<feature type="compositionally biased region" description="Acidic residues" evidence="1">
    <location>
        <begin position="59"/>
        <end position="71"/>
    </location>
</feature>
<gene>
    <name evidence="2" type="ORF">ACFSL2_11155</name>
</gene>
<keyword evidence="3" id="KW-1185">Reference proteome</keyword>
<dbReference type="EMBL" id="JBHUHF010000001">
    <property type="protein sequence ID" value="MFD2026065.1"/>
    <property type="molecule type" value="Genomic_DNA"/>
</dbReference>
<evidence type="ECO:0000256" key="1">
    <source>
        <dbReference type="SAM" id="MobiDB-lite"/>
    </source>
</evidence>
<organism evidence="2 3">
    <name type="scientific">Promicromonospora aerolata</name>
    <dbReference type="NCBI Taxonomy" id="195749"/>
    <lineage>
        <taxon>Bacteria</taxon>
        <taxon>Bacillati</taxon>
        <taxon>Actinomycetota</taxon>
        <taxon>Actinomycetes</taxon>
        <taxon>Micrococcales</taxon>
        <taxon>Promicromonosporaceae</taxon>
        <taxon>Promicromonospora</taxon>
    </lineage>
</organism>
<feature type="region of interest" description="Disordered" evidence="1">
    <location>
        <begin position="1"/>
        <end position="71"/>
    </location>
</feature>
<dbReference type="Proteomes" id="UP001597338">
    <property type="component" value="Unassembled WGS sequence"/>
</dbReference>
<accession>A0ABW4V9R9</accession>
<sequence length="71" mass="7418">MSTLPGPDSWRDAGLDPPKDAEVDTTHEPDEYVPDAPRPDSDGSAAEADVVEQALDVPAADDDEEAGPDEG</sequence>
<evidence type="ECO:0000313" key="2">
    <source>
        <dbReference type="EMBL" id="MFD2026065.1"/>
    </source>
</evidence>
<feature type="compositionally biased region" description="Basic and acidic residues" evidence="1">
    <location>
        <begin position="9"/>
        <end position="30"/>
    </location>
</feature>